<accession>A0A1B4FPC9</accession>
<keyword evidence="1" id="KW-0560">Oxidoreductase</keyword>
<sequence length="600" mass="66820">MVPRRLRQGEIAMELRRTVPFFLDISGKRVFRIDNLLIGNGEAPQPELVTRIGRTLDLSLIEHDLPIEIAETIIEEQFDAAMDYLFSHPLWEQFRSGENIIEPLLAYLIETRHYLAAAPARMAPGISCSYPDGDITEILARHLLEESNHAIYFEHALETLGVSAETARSVRPDPRTIELIHLMRDVATHDPLSAAVCSGLLESTANNRDCVLQWHDMLVQRRLLPASTVEAFKRHVAVDYELGHGRTWREVLRALGPTVHADRLANALNASTLVAEMLFRWFSAFQQGSSGMAVLLLSQDDAGARRTDEQAAHRDRFWSGIPVWPASVMHATAYAANQTFAVRAALSSVVLLEKAPPADVPRALGELAASGWHPDVHPMPTHARDWVRLIDGHRLWDLMLSAKGKSAVALATGWIVENIFYLRAAARHNANVIASCPDQRIRNWMVHHMKEEQGHASILERHLPEGVNLAAWRPLPTTRSFVGALVDAARADWKAYCLAQICLQGSLRDNSDAFYEAVGKTSARAAQIIVGMRDHDHIDRDCGHCDDADELATLLSPYTLEPMTLEHGALIGQLAWSFLDGIADHYVHEASVAQRIGWIG</sequence>
<dbReference type="EMBL" id="CP013387">
    <property type="protein sequence ID" value="AOJ05523.1"/>
    <property type="molecule type" value="Genomic_DNA"/>
</dbReference>
<gene>
    <name evidence="3" type="ORF">WS70_28035</name>
</gene>
<dbReference type="Gene3D" id="1.20.910.10">
    <property type="entry name" value="Heme oxygenase-like"/>
    <property type="match status" value="2"/>
</dbReference>
<dbReference type="PANTHER" id="PTHR40279:SF3">
    <property type="entry name" value="4-AMINOBENZOATE SYNTHASE"/>
    <property type="match status" value="1"/>
</dbReference>
<dbReference type="AlphaFoldDB" id="A0A1B4FPC9"/>
<dbReference type="KEGG" id="buu:WS70_28035"/>
<protein>
    <recommendedName>
        <fullName evidence="2">Thiaminase-2/PQQC domain-containing protein</fullName>
    </recommendedName>
</protein>
<dbReference type="PANTHER" id="PTHR40279">
    <property type="entry name" value="PQQC-LIKE PROTEIN"/>
    <property type="match status" value="1"/>
</dbReference>
<proteinExistence type="predicted"/>
<dbReference type="InterPro" id="IPR039068">
    <property type="entry name" value="PqqC-like"/>
</dbReference>
<dbReference type="InterPro" id="IPR016084">
    <property type="entry name" value="Haem_Oase-like_multi-hlx"/>
</dbReference>
<dbReference type="Proteomes" id="UP000062519">
    <property type="component" value="Chromosome 2"/>
</dbReference>
<keyword evidence="4" id="KW-1185">Reference proteome</keyword>
<evidence type="ECO:0000313" key="4">
    <source>
        <dbReference type="Proteomes" id="UP000062519"/>
    </source>
</evidence>
<evidence type="ECO:0000256" key="1">
    <source>
        <dbReference type="ARBA" id="ARBA00023002"/>
    </source>
</evidence>
<dbReference type="InterPro" id="IPR004305">
    <property type="entry name" value="Thiaminase-2/PQQC"/>
</dbReference>
<evidence type="ECO:0000259" key="2">
    <source>
        <dbReference type="Pfam" id="PF03070"/>
    </source>
</evidence>
<dbReference type="SUPFAM" id="SSF48613">
    <property type="entry name" value="Heme oxygenase-like"/>
    <property type="match status" value="2"/>
</dbReference>
<evidence type="ECO:0000313" key="3">
    <source>
        <dbReference type="EMBL" id="AOJ05523.1"/>
    </source>
</evidence>
<dbReference type="Pfam" id="PF03070">
    <property type="entry name" value="TENA_THI-4"/>
    <property type="match status" value="1"/>
</dbReference>
<name>A0A1B4FPC9_9BURK</name>
<dbReference type="GO" id="GO:0016491">
    <property type="term" value="F:oxidoreductase activity"/>
    <property type="evidence" value="ECO:0007669"/>
    <property type="project" value="UniProtKB-KW"/>
</dbReference>
<reference evidence="3 4" key="1">
    <citation type="submission" date="2015-12" db="EMBL/GenBank/DDBJ databases">
        <title>Diversity of Burkholderia near neighbor genomes.</title>
        <authorList>
            <person name="Sahl J."/>
            <person name="Wagner D."/>
            <person name="Keim P."/>
        </authorList>
    </citation>
    <scope>NUCLEOTIDE SEQUENCE [LARGE SCALE GENOMIC DNA]</scope>
    <source>
        <strain evidence="3 4">BDU6</strain>
    </source>
</reference>
<organism evidence="3 4">
    <name type="scientific">Burkholderia mayonis</name>
    <dbReference type="NCBI Taxonomy" id="1385591"/>
    <lineage>
        <taxon>Bacteria</taxon>
        <taxon>Pseudomonadati</taxon>
        <taxon>Pseudomonadota</taxon>
        <taxon>Betaproteobacteria</taxon>
        <taxon>Burkholderiales</taxon>
        <taxon>Burkholderiaceae</taxon>
        <taxon>Burkholderia</taxon>
        <taxon>pseudomallei group</taxon>
    </lineage>
</organism>
<feature type="domain" description="Thiaminase-2/PQQC" evidence="2">
    <location>
        <begin position="79"/>
        <end position="201"/>
    </location>
</feature>